<evidence type="ECO:0000313" key="8">
    <source>
        <dbReference type="EMBL" id="MBB4734780.1"/>
    </source>
</evidence>
<dbReference type="RefSeq" id="WP_184240888.1">
    <property type="nucleotide sequence ID" value="NZ_JACHNA010000001.1"/>
</dbReference>
<evidence type="ECO:0000256" key="2">
    <source>
        <dbReference type="ARBA" id="ARBA00022908"/>
    </source>
</evidence>
<dbReference type="InterPro" id="IPR044068">
    <property type="entry name" value="CB"/>
</dbReference>
<evidence type="ECO:0000256" key="1">
    <source>
        <dbReference type="ARBA" id="ARBA00008857"/>
    </source>
</evidence>
<dbReference type="Pfam" id="PF00589">
    <property type="entry name" value="Phage_integrase"/>
    <property type="match status" value="1"/>
</dbReference>
<dbReference type="SUPFAM" id="SSF56349">
    <property type="entry name" value="DNA breaking-rejoining enzymes"/>
    <property type="match status" value="1"/>
</dbReference>
<evidence type="ECO:0000256" key="5">
    <source>
        <dbReference type="PROSITE-ProRule" id="PRU01248"/>
    </source>
</evidence>
<dbReference type="GO" id="GO:0003677">
    <property type="term" value="F:DNA binding"/>
    <property type="evidence" value="ECO:0007669"/>
    <property type="project" value="UniProtKB-UniRule"/>
</dbReference>
<name>A0A7W7GMD8_9MICC</name>
<dbReference type="PANTHER" id="PTHR30349:SF64">
    <property type="entry name" value="PROPHAGE INTEGRASE INTD-RELATED"/>
    <property type="match status" value="1"/>
</dbReference>
<keyword evidence="4" id="KW-0233">DNA recombination</keyword>
<proteinExistence type="inferred from homology"/>
<comment type="caution">
    <text evidence="8">The sequence shown here is derived from an EMBL/GenBank/DDBJ whole genome shotgun (WGS) entry which is preliminary data.</text>
</comment>
<feature type="domain" description="Tyr recombinase" evidence="6">
    <location>
        <begin position="100"/>
        <end position="267"/>
    </location>
</feature>
<dbReference type="PANTHER" id="PTHR30349">
    <property type="entry name" value="PHAGE INTEGRASE-RELATED"/>
    <property type="match status" value="1"/>
</dbReference>
<dbReference type="PROSITE" id="PS51898">
    <property type="entry name" value="TYR_RECOMBINASE"/>
    <property type="match status" value="1"/>
</dbReference>
<evidence type="ECO:0000256" key="3">
    <source>
        <dbReference type="ARBA" id="ARBA00023125"/>
    </source>
</evidence>
<dbReference type="InterPro" id="IPR002104">
    <property type="entry name" value="Integrase_catalytic"/>
</dbReference>
<dbReference type="Pfam" id="PF02899">
    <property type="entry name" value="Phage_int_SAM_1"/>
    <property type="match status" value="1"/>
</dbReference>
<feature type="domain" description="Core-binding (CB)" evidence="7">
    <location>
        <begin position="3"/>
        <end position="83"/>
    </location>
</feature>
<dbReference type="Gene3D" id="1.10.443.10">
    <property type="entry name" value="Intergrase catalytic core"/>
    <property type="match status" value="1"/>
</dbReference>
<evidence type="ECO:0000313" key="9">
    <source>
        <dbReference type="Proteomes" id="UP000540191"/>
    </source>
</evidence>
<dbReference type="Proteomes" id="UP000540191">
    <property type="component" value="Unassembled WGS sequence"/>
</dbReference>
<dbReference type="AlphaFoldDB" id="A0A7W7GMD8"/>
<keyword evidence="2" id="KW-0229">DNA integration</keyword>
<sequence>MHSTEADAVEAFKDWLAIYRRPQTVRNRVHYASRLRDWAIAHDRHLWSLTTRDLTQWLTTVGNHPATRKNAADAVRAFYRWAVEDGRTHVNPCETLPKISVPRGMPKPTPDTVLRHALTRATCVQDVLMLYLASYGGLRVSEIAQIRAEDFANNAMRVIGKGGHVRYVPLHPALVEVLRHAPSKGWLFPSEKNATGHYLPASIAQRIRRLLNTPGWSAHSLRHRFATAFYEVTADLLALRDLLGHADVSTTMVYTRVATGRLRTQVSEIPRLEASLPFLDTQEAS</sequence>
<dbReference type="GO" id="GO:0006310">
    <property type="term" value="P:DNA recombination"/>
    <property type="evidence" value="ECO:0007669"/>
    <property type="project" value="UniProtKB-KW"/>
</dbReference>
<dbReference type="InterPro" id="IPR010998">
    <property type="entry name" value="Integrase_recombinase_N"/>
</dbReference>
<evidence type="ECO:0000259" key="7">
    <source>
        <dbReference type="PROSITE" id="PS51900"/>
    </source>
</evidence>
<dbReference type="PROSITE" id="PS51900">
    <property type="entry name" value="CB"/>
    <property type="match status" value="1"/>
</dbReference>
<dbReference type="EMBL" id="JACHNA010000001">
    <property type="protein sequence ID" value="MBB4734780.1"/>
    <property type="molecule type" value="Genomic_DNA"/>
</dbReference>
<dbReference type="InterPro" id="IPR004107">
    <property type="entry name" value="Integrase_SAM-like_N"/>
</dbReference>
<evidence type="ECO:0000256" key="4">
    <source>
        <dbReference type="ARBA" id="ARBA00023172"/>
    </source>
</evidence>
<dbReference type="InterPro" id="IPR011010">
    <property type="entry name" value="DNA_brk_join_enz"/>
</dbReference>
<dbReference type="InterPro" id="IPR050090">
    <property type="entry name" value="Tyrosine_recombinase_XerCD"/>
</dbReference>
<dbReference type="Gene3D" id="1.10.150.130">
    <property type="match status" value="1"/>
</dbReference>
<dbReference type="InterPro" id="IPR013762">
    <property type="entry name" value="Integrase-like_cat_sf"/>
</dbReference>
<organism evidence="8 9">
    <name type="scientific">Micrococcus cohnii</name>
    <dbReference type="NCBI Taxonomy" id="993416"/>
    <lineage>
        <taxon>Bacteria</taxon>
        <taxon>Bacillati</taxon>
        <taxon>Actinomycetota</taxon>
        <taxon>Actinomycetes</taxon>
        <taxon>Micrococcales</taxon>
        <taxon>Micrococcaceae</taxon>
        <taxon>Micrococcus</taxon>
    </lineage>
</organism>
<evidence type="ECO:0000259" key="6">
    <source>
        <dbReference type="PROSITE" id="PS51898"/>
    </source>
</evidence>
<keyword evidence="9" id="KW-1185">Reference proteome</keyword>
<reference evidence="8 9" key="1">
    <citation type="submission" date="2020-08" db="EMBL/GenBank/DDBJ databases">
        <title>Sequencing the genomes of 1000 actinobacteria strains.</title>
        <authorList>
            <person name="Klenk H.-P."/>
        </authorList>
    </citation>
    <scope>NUCLEOTIDE SEQUENCE [LARGE SCALE GENOMIC DNA]</scope>
    <source>
        <strain evidence="8 9">DSM 23974</strain>
    </source>
</reference>
<comment type="similarity">
    <text evidence="1">Belongs to the 'phage' integrase family.</text>
</comment>
<protein>
    <submittedName>
        <fullName evidence="8">Integrase</fullName>
    </submittedName>
</protein>
<dbReference type="GO" id="GO:0015074">
    <property type="term" value="P:DNA integration"/>
    <property type="evidence" value="ECO:0007669"/>
    <property type="project" value="UniProtKB-KW"/>
</dbReference>
<keyword evidence="3 5" id="KW-0238">DNA-binding</keyword>
<accession>A0A7W7GMD8</accession>
<gene>
    <name evidence="8" type="ORF">HDA30_000288</name>
</gene>